<proteinExistence type="predicted"/>
<comment type="caution">
    <text evidence="1">The sequence shown here is derived from an EMBL/GenBank/DDBJ whole genome shotgun (WGS) entry which is preliminary data.</text>
</comment>
<protein>
    <submittedName>
        <fullName evidence="1">Uncharacterized protein</fullName>
    </submittedName>
</protein>
<sequence length="70" mass="7881">MSKVEFCPCTDTGCQFNPANHDQGCNLCVEDSLKCGEIPKCFFLKVVDSVEGFEDWSFEHFAKLVLNKNS</sequence>
<reference evidence="1" key="1">
    <citation type="submission" date="2020-08" db="EMBL/GenBank/DDBJ databases">
        <title>Genome public.</title>
        <authorList>
            <person name="Liu C."/>
            <person name="Sun Q."/>
        </authorList>
    </citation>
    <scope>NUCLEOTIDE SEQUENCE</scope>
    <source>
        <strain evidence="1">BX12</strain>
    </source>
</reference>
<dbReference type="EMBL" id="JACRYT010000024">
    <property type="protein sequence ID" value="MBC6681056.1"/>
    <property type="molecule type" value="Genomic_DNA"/>
</dbReference>
<evidence type="ECO:0000313" key="1">
    <source>
        <dbReference type="EMBL" id="MBC6681056.1"/>
    </source>
</evidence>
<dbReference type="RefSeq" id="WP_187304152.1">
    <property type="nucleotide sequence ID" value="NZ_CBCTQH010000014.1"/>
</dbReference>
<gene>
    <name evidence="1" type="ORF">H9L42_14630</name>
</gene>
<organism evidence="1 2">
    <name type="scientific">Zhenpiania hominis</name>
    <dbReference type="NCBI Taxonomy" id="2763644"/>
    <lineage>
        <taxon>Bacteria</taxon>
        <taxon>Bacillati</taxon>
        <taxon>Bacillota</taxon>
        <taxon>Clostridia</taxon>
        <taxon>Peptostreptococcales</taxon>
        <taxon>Anaerovoracaceae</taxon>
        <taxon>Zhenpiania</taxon>
    </lineage>
</organism>
<name>A0A923SRU6_9FIRM</name>
<dbReference type="Proteomes" id="UP000602647">
    <property type="component" value="Unassembled WGS sequence"/>
</dbReference>
<dbReference type="Pfam" id="PF20095">
    <property type="entry name" value="DUF6485"/>
    <property type="match status" value="1"/>
</dbReference>
<accession>A0A923SRU6</accession>
<evidence type="ECO:0000313" key="2">
    <source>
        <dbReference type="Proteomes" id="UP000602647"/>
    </source>
</evidence>
<keyword evidence="2" id="KW-1185">Reference proteome</keyword>
<dbReference type="AlphaFoldDB" id="A0A923SRU6"/>